<evidence type="ECO:0000256" key="1">
    <source>
        <dbReference type="SAM" id="MobiDB-lite"/>
    </source>
</evidence>
<keyword evidence="3" id="KW-1185">Reference proteome</keyword>
<comment type="caution">
    <text evidence="2">The sequence shown here is derived from an EMBL/GenBank/DDBJ whole genome shotgun (WGS) entry which is preliminary data.</text>
</comment>
<sequence>MTIKPFINKTDISLYFHMKNHYKKLENVKSAIDTSRPQGFMKTCSTPPNSDRSWKTCSCDHDGRHSKDSLRIPNSSTIKKHNCLNNAQKNVSEETANFSSRPKTRRHPFEMPCKSQWKSRSQVMLTNRKNISIQSSNTKLKKKRRASNINVNGQDVEREDMKTDNSVSDEVPNNETDRSNGDRKNVSNRSEKSEITSRTEEHEYLQFLLRITEDIILNNFYTSEDLERVFKNHVEANRDRLKLEKMEAQLNRLCKELKISYKSSEDLTNEECYSNFFVKNRHNVKCDQNLANCECTTKRVLIPNKEEKEHSTRSVEINTSRENWLDQLPSSSTILLNRHSLGRVTECTEPTDSIDTLNSSLKQMSVTTVSSFGNVTVLPCFEQSGENSPNKRNEATECVGTIDQANNNKENSLLTEKEKKDCAQEEILFGKNKNVPSPRHTPKLIRSEKVEHIDNDFMTNLNSTKDNATNTKELKFITSFTQYNHDDTVKSGKFVLNDSPKCTKDQSVQMKIAQVDKECNTDKPVEIGFIRDDYVLLNGPVYVLKSVLNTHENVIVKNSSKTRTEADEIIPEKLENTPTVDYLYMNKALRDITENNFSKLINSDYDLTPQRDDNAPEKYHHLLTDATTSFTNFNTDTVAITNFSSKSLLLSEEYKLNNKEIEVILPETRELVSSHESIENCEHENKYVLSTSESSSDGHYEIKSYIMPKEVNGSVRLSGYSIDSNSAGELDISLSRYEIRSDVRSNHNDSVRQETGKVRDLVDVGDGVEVPEEDSELSSNRLEKLQNSSSSTSSAGTYTKNILGKRKLNLPS</sequence>
<feature type="compositionally biased region" description="Polar residues" evidence="1">
    <location>
        <begin position="92"/>
        <end position="101"/>
    </location>
</feature>
<feature type="compositionally biased region" description="Basic and acidic residues" evidence="1">
    <location>
        <begin position="175"/>
        <end position="197"/>
    </location>
</feature>
<dbReference type="Pfam" id="PF15244">
    <property type="entry name" value="HSD3"/>
    <property type="match status" value="1"/>
</dbReference>
<evidence type="ECO:0000313" key="2">
    <source>
        <dbReference type="EMBL" id="KAJ8973916.1"/>
    </source>
</evidence>
<gene>
    <name evidence="2" type="ORF">NQ317_000461</name>
</gene>
<feature type="compositionally biased region" description="Basic residues" evidence="1">
    <location>
        <begin position="803"/>
        <end position="812"/>
    </location>
</feature>
<evidence type="ECO:0000313" key="3">
    <source>
        <dbReference type="Proteomes" id="UP001162164"/>
    </source>
</evidence>
<name>A0ABQ9J7G2_9CUCU</name>
<feature type="compositionally biased region" description="Basic and acidic residues" evidence="1">
    <location>
        <begin position="745"/>
        <end position="762"/>
    </location>
</feature>
<feature type="compositionally biased region" description="Polar residues" evidence="1">
    <location>
        <begin position="164"/>
        <end position="174"/>
    </location>
</feature>
<feature type="compositionally biased region" description="Polar residues" evidence="1">
    <location>
        <begin position="116"/>
        <end position="138"/>
    </location>
</feature>
<dbReference type="PANTHER" id="PTHR14917">
    <property type="entry name" value="SPERMATOGENESIS-ASSOCIATED PROTEIN 7"/>
    <property type="match status" value="1"/>
</dbReference>
<dbReference type="InterPro" id="IPR029357">
    <property type="entry name" value="SPATA7"/>
</dbReference>
<accession>A0ABQ9J7G2</accession>
<reference evidence="2" key="1">
    <citation type="journal article" date="2023" name="Insect Mol. Biol.">
        <title>Genome sequencing provides insights into the evolution of gene families encoding plant cell wall-degrading enzymes in longhorned beetles.</title>
        <authorList>
            <person name="Shin N.R."/>
            <person name="Okamura Y."/>
            <person name="Kirsch R."/>
            <person name="Pauchet Y."/>
        </authorList>
    </citation>
    <scope>NUCLEOTIDE SEQUENCE</scope>
    <source>
        <strain evidence="2">MMC_N1</strain>
    </source>
</reference>
<dbReference type="EMBL" id="JAPWTJ010001083">
    <property type="protein sequence ID" value="KAJ8973916.1"/>
    <property type="molecule type" value="Genomic_DNA"/>
</dbReference>
<organism evidence="2 3">
    <name type="scientific">Molorchus minor</name>
    <dbReference type="NCBI Taxonomy" id="1323400"/>
    <lineage>
        <taxon>Eukaryota</taxon>
        <taxon>Metazoa</taxon>
        <taxon>Ecdysozoa</taxon>
        <taxon>Arthropoda</taxon>
        <taxon>Hexapoda</taxon>
        <taxon>Insecta</taxon>
        <taxon>Pterygota</taxon>
        <taxon>Neoptera</taxon>
        <taxon>Endopterygota</taxon>
        <taxon>Coleoptera</taxon>
        <taxon>Polyphaga</taxon>
        <taxon>Cucujiformia</taxon>
        <taxon>Chrysomeloidea</taxon>
        <taxon>Cerambycidae</taxon>
        <taxon>Lamiinae</taxon>
        <taxon>Monochamini</taxon>
        <taxon>Molorchus</taxon>
    </lineage>
</organism>
<dbReference type="Proteomes" id="UP001162164">
    <property type="component" value="Unassembled WGS sequence"/>
</dbReference>
<feature type="region of interest" description="Disordered" evidence="1">
    <location>
        <begin position="92"/>
        <end position="197"/>
    </location>
</feature>
<dbReference type="PANTHER" id="PTHR14917:SF4">
    <property type="entry name" value="SPERMATOGENESIS-ASSOCIATED 7"/>
    <property type="match status" value="1"/>
</dbReference>
<protein>
    <submittedName>
        <fullName evidence="2">Uncharacterized protein</fullName>
    </submittedName>
</protein>
<proteinExistence type="predicted"/>
<feature type="region of interest" description="Disordered" evidence="1">
    <location>
        <begin position="745"/>
        <end position="812"/>
    </location>
</feature>